<feature type="domain" description="HTH myb-type" evidence="3">
    <location>
        <begin position="23"/>
        <end position="77"/>
    </location>
</feature>
<dbReference type="GeneID" id="3640078"/>
<evidence type="ECO:0000313" key="6">
    <source>
        <dbReference type="Proteomes" id="UP000000559"/>
    </source>
</evidence>
<keyword evidence="6" id="KW-1185">Reference proteome</keyword>
<evidence type="ECO:0000313" key="4">
    <source>
        <dbReference type="CGD" id="CAL0000186480"/>
    </source>
</evidence>
<dbReference type="PROSITE" id="PS51294">
    <property type="entry name" value="HTH_MYB"/>
    <property type="match status" value="1"/>
</dbReference>
<feature type="compositionally biased region" description="Acidic residues" evidence="1">
    <location>
        <begin position="545"/>
        <end position="573"/>
    </location>
</feature>
<dbReference type="Proteomes" id="UP000000559">
    <property type="component" value="Chromosome R"/>
</dbReference>
<dbReference type="InterPro" id="IPR017930">
    <property type="entry name" value="Myb_dom"/>
</dbReference>
<feature type="compositionally biased region" description="Polar residues" evidence="1">
    <location>
        <begin position="21"/>
        <end position="30"/>
    </location>
</feature>
<feature type="compositionally biased region" description="Low complexity" evidence="1">
    <location>
        <begin position="108"/>
        <end position="120"/>
    </location>
</feature>
<dbReference type="eggNOG" id="ENOG502RXV1">
    <property type="taxonomic scope" value="Eukaryota"/>
</dbReference>
<evidence type="ECO:0000259" key="3">
    <source>
        <dbReference type="PROSITE" id="PS51294"/>
    </source>
</evidence>
<feature type="region of interest" description="Disordered" evidence="1">
    <location>
        <begin position="452"/>
        <end position="471"/>
    </location>
</feature>
<proteinExistence type="predicted"/>
<dbReference type="CDD" id="cd00167">
    <property type="entry name" value="SANT"/>
    <property type="match status" value="1"/>
</dbReference>
<feature type="compositionally biased region" description="Low complexity" evidence="1">
    <location>
        <begin position="374"/>
        <end position="385"/>
    </location>
</feature>
<dbReference type="InterPro" id="IPR009057">
    <property type="entry name" value="Homeodomain-like_sf"/>
</dbReference>
<reference evidence="5 6" key="2">
    <citation type="journal article" date="2007" name="Genome Biol.">
        <title>Assembly of the Candida albicans genome into sixteen supercontigs aligned on the eight chromosomes.</title>
        <authorList>
            <person name="van het Hoog M."/>
            <person name="Rast T.J."/>
            <person name="Martchenko M."/>
            <person name="Grindle S."/>
            <person name="Dignard D."/>
            <person name="Hogues H."/>
            <person name="Cuomo C."/>
            <person name="Berriman M."/>
            <person name="Scherer S."/>
            <person name="Magee B.B."/>
            <person name="Whiteway M."/>
            <person name="Chibana H."/>
            <person name="Nantel A."/>
            <person name="Magee P.T."/>
        </authorList>
    </citation>
    <scope>GENOME REANNOTATION</scope>
    <source>
        <strain evidence="6">SC5314 / ATCC MYA-2876</strain>
    </source>
</reference>
<dbReference type="Pfam" id="PF13921">
    <property type="entry name" value="Myb_DNA-bind_6"/>
    <property type="match status" value="1"/>
</dbReference>
<feature type="compositionally biased region" description="Low complexity" evidence="1">
    <location>
        <begin position="9"/>
        <end position="20"/>
    </location>
</feature>
<sequence>MSSPEIEASGSSESKSGSSSQKNPSRTPTSWDAEDDILLMHLKDNQKLGWKEIASNFTNRTPNACQFRWRRLKSGNLKNPPKSAAALGAQFKQNPNMNSAPKKKKATTKNNKSTTESSDNTTEKETKSGKVSKTPKSSGPTNNGSKGNTPSSSSNSTTNSNNFTYNPMTTGTFQGFDNNISTALAGLNALSNSPSYISNSSPATPKGLTSPTINGSGPHHSGNPNLAHKYEASPASDRSLDQRRRSSVTGSVSGHRNSNGGYYVDVSVDPTMNLPHNKSHPTTPSSLTPRNSTSAGDKGSNFTHRGSISGVANISALRSNSIIQITTDERGSISSMGRASVSSLPSKSMNIPHHQSGNNSLAHLPVLFGGTGSISGPSRHSSVSGGSVGGQQTTLPSLRSGSVVGSNIGYFSRSGSVVIPHTADKKEEEPFKFDKERLEASNKKLQKIRRNMPPSRTKTKRKPGTPIPKLDIPWTMEEDELLINRRNRELSFAELSILLPQRTEGEIWTRIDYLENLRNGGHRSANSRDSRRARQESIGLGDVDGFYDDDDDDDDDVLQVSDDDDDEVLVDVDDIPHPRKKKRRMSSAVNPLSVRGSIRK</sequence>
<dbReference type="InterPro" id="IPR001005">
    <property type="entry name" value="SANT/Myb"/>
</dbReference>
<dbReference type="SMR" id="A0A1D8PS02"/>
<reference evidence="5 6" key="3">
    <citation type="journal article" date="2013" name="Genome Biol.">
        <title>Assembly of a phased diploid Candida albicans genome facilitates allele-specific measurements and provides a simple model for repeat and indel structure.</title>
        <authorList>
            <person name="Muzzey D."/>
            <person name="Schwartz K."/>
            <person name="Weissman J.S."/>
            <person name="Sherlock G."/>
        </authorList>
    </citation>
    <scope>NUCLEOTIDE SEQUENCE [LARGE SCALE GENOMIC DNA]</scope>
    <source>
        <strain evidence="6">SC5314 / ATCC MYA-2876</strain>
    </source>
</reference>
<protein>
    <submittedName>
        <fullName evidence="5">Dot6p</fullName>
    </submittedName>
</protein>
<reference evidence="5 6" key="1">
    <citation type="journal article" date="2004" name="Proc. Natl. Acad. Sci. U.S.A.">
        <title>The diploid genome sequence of Candida albicans.</title>
        <authorList>
            <person name="Jones T."/>
            <person name="Federspiel N.A."/>
            <person name="Chibana H."/>
            <person name="Dungan J."/>
            <person name="Kalman S."/>
            <person name="Magee B.B."/>
            <person name="Newport G."/>
            <person name="Thorstenson Y.R."/>
            <person name="Agabian N."/>
            <person name="Magee P.T."/>
            <person name="Davis R.W."/>
            <person name="Scherer S."/>
        </authorList>
    </citation>
    <scope>NUCLEOTIDE SEQUENCE [LARGE SCALE GENOMIC DNA]</scope>
    <source>
        <strain evidence="6">SC5314 / ATCC MYA-2876</strain>
    </source>
</reference>
<dbReference type="VEuPathDB" id="FungiDB:CR_01580C_A"/>
<dbReference type="PROSITE" id="PS50090">
    <property type="entry name" value="MYB_LIKE"/>
    <property type="match status" value="1"/>
</dbReference>
<dbReference type="RefSeq" id="XP_718213.2">
    <property type="nucleotide sequence ID" value="XM_713120.2"/>
</dbReference>
<feature type="compositionally biased region" description="Polar residues" evidence="1">
    <location>
        <begin position="129"/>
        <end position="140"/>
    </location>
</feature>
<dbReference type="CGD" id="CAL0000186480">
    <property type="gene designation" value="DOT6"/>
</dbReference>
<dbReference type="EMBL" id="CP017630">
    <property type="protein sequence ID" value="AOW30917.1"/>
    <property type="molecule type" value="Genomic_DNA"/>
</dbReference>
<dbReference type="FunCoup" id="A0A1D8PS02">
    <property type="interactions" value="350"/>
</dbReference>
<evidence type="ECO:0000313" key="5">
    <source>
        <dbReference type="EMBL" id="AOW30917.1"/>
    </source>
</evidence>
<accession>A0A1D8PS02</accession>
<dbReference type="OrthoDB" id="2143914at2759"/>
<feature type="compositionally biased region" description="Low complexity" evidence="1">
    <location>
        <begin position="247"/>
        <end position="256"/>
    </location>
</feature>
<evidence type="ECO:0000259" key="2">
    <source>
        <dbReference type="PROSITE" id="PS50090"/>
    </source>
</evidence>
<dbReference type="SMART" id="SM00717">
    <property type="entry name" value="SANT"/>
    <property type="match status" value="1"/>
</dbReference>
<feature type="domain" description="Myb-like" evidence="2">
    <location>
        <begin position="23"/>
        <end position="73"/>
    </location>
</feature>
<dbReference type="Gene3D" id="1.10.10.60">
    <property type="entry name" value="Homeodomain-like"/>
    <property type="match status" value="1"/>
</dbReference>
<feature type="region of interest" description="Disordered" evidence="1">
    <location>
        <begin position="1"/>
        <end position="32"/>
    </location>
</feature>
<feature type="region of interest" description="Disordered" evidence="1">
    <location>
        <begin position="88"/>
        <end position="166"/>
    </location>
</feature>
<gene>
    <name evidence="4 5" type="primary">DOT6</name>
    <name evidence="5" type="ordered locus">CAALFM_CR01580CA</name>
    <name evidence="4" type="ordered locus">orf19.10079</name>
</gene>
<feature type="region of interest" description="Disordered" evidence="1">
    <location>
        <begin position="196"/>
        <end position="304"/>
    </location>
</feature>
<feature type="compositionally biased region" description="Low complexity" evidence="1">
    <location>
        <begin position="141"/>
        <end position="162"/>
    </location>
</feature>
<feature type="region of interest" description="Disordered" evidence="1">
    <location>
        <begin position="519"/>
        <end position="600"/>
    </location>
</feature>
<dbReference type="InParanoid" id="A0A1D8PS02"/>
<feature type="compositionally biased region" description="Polar residues" evidence="1">
    <location>
        <begin position="274"/>
        <end position="304"/>
    </location>
</feature>
<organism evidence="5 6">
    <name type="scientific">Candida albicans (strain SC5314 / ATCC MYA-2876)</name>
    <name type="common">Yeast</name>
    <dbReference type="NCBI Taxonomy" id="237561"/>
    <lineage>
        <taxon>Eukaryota</taxon>
        <taxon>Fungi</taxon>
        <taxon>Dikarya</taxon>
        <taxon>Ascomycota</taxon>
        <taxon>Saccharomycotina</taxon>
        <taxon>Pichiomycetes</taxon>
        <taxon>Debaryomycetaceae</taxon>
        <taxon>Candida/Lodderomyces clade</taxon>
        <taxon>Candida</taxon>
    </lineage>
</organism>
<dbReference type="KEGG" id="cal:CAALFM_CR01580CA"/>
<feature type="region of interest" description="Disordered" evidence="1">
    <location>
        <begin position="372"/>
        <end position="399"/>
    </location>
</feature>
<dbReference type="SUPFAM" id="SSF46689">
    <property type="entry name" value="Homeodomain-like"/>
    <property type="match status" value="1"/>
</dbReference>
<feature type="compositionally biased region" description="Basic and acidic residues" evidence="1">
    <location>
        <begin position="526"/>
        <end position="535"/>
    </location>
</feature>
<dbReference type="AlphaFoldDB" id="A0A1D8PS02"/>
<name>A0A1D8PS02_CANAL</name>
<evidence type="ECO:0000256" key="1">
    <source>
        <dbReference type="SAM" id="MobiDB-lite"/>
    </source>
</evidence>